<dbReference type="Pfam" id="PF11697">
    <property type="entry name" value="DUF3293"/>
    <property type="match status" value="1"/>
</dbReference>
<dbReference type="EMBL" id="CP045871">
    <property type="protein sequence ID" value="QGG80099.1"/>
    <property type="molecule type" value="Genomic_DNA"/>
</dbReference>
<accession>A0A5Q2Q6X4</accession>
<sequence>MIDCNHTLGWPQPVEPLFGDVPSGLVRAYRQSCYPVLAADPAIELRPGQPCPAMDQWLVEKGRHFGAVVTAHNPYSIPQSADWNATANASLAAFIQARGWEFVDAEGRSTDPLQSWPVEASFLVLVPSLIEAVLLANSFRQHAFVWAQVGQPVQLKSGHYGGDLKG</sequence>
<dbReference type="Proteomes" id="UP000388235">
    <property type="component" value="Chromosome"/>
</dbReference>
<keyword evidence="2" id="KW-1185">Reference proteome</keyword>
<dbReference type="InterPro" id="IPR021710">
    <property type="entry name" value="DUF3293"/>
</dbReference>
<dbReference type="OrthoDB" id="6400497at2"/>
<evidence type="ECO:0000313" key="1">
    <source>
        <dbReference type="EMBL" id="QGG80099.1"/>
    </source>
</evidence>
<evidence type="ECO:0000313" key="2">
    <source>
        <dbReference type="Proteomes" id="UP000388235"/>
    </source>
</evidence>
<dbReference type="RefSeq" id="WP_153713603.1">
    <property type="nucleotide sequence ID" value="NZ_CP045871.1"/>
</dbReference>
<gene>
    <name evidence="1" type="ORF">GH975_05735</name>
</gene>
<dbReference type="KEGG" id="llp:GH975_05735"/>
<protein>
    <submittedName>
        <fullName evidence="1">DUF3293 domain-containing protein</fullName>
    </submittedName>
</protein>
<proteinExistence type="predicted"/>
<dbReference type="AlphaFoldDB" id="A0A5Q2Q6X4"/>
<organism evidence="1 2">
    <name type="scientific">Litorivicinus lipolyticus</name>
    <dbReference type="NCBI Taxonomy" id="418701"/>
    <lineage>
        <taxon>Bacteria</taxon>
        <taxon>Pseudomonadati</taxon>
        <taxon>Pseudomonadota</taxon>
        <taxon>Gammaproteobacteria</taxon>
        <taxon>Oceanospirillales</taxon>
        <taxon>Litorivicinaceae</taxon>
        <taxon>Litorivicinus</taxon>
    </lineage>
</organism>
<reference evidence="1 2" key="1">
    <citation type="submission" date="2019-11" db="EMBL/GenBank/DDBJ databases">
        <authorList>
            <person name="Khan S.A."/>
            <person name="Jeon C.O."/>
            <person name="Chun B.H."/>
        </authorList>
    </citation>
    <scope>NUCLEOTIDE SEQUENCE [LARGE SCALE GENOMIC DNA]</scope>
    <source>
        <strain evidence="1 2">IMCC 1097</strain>
    </source>
</reference>
<name>A0A5Q2Q6X4_9GAMM</name>